<evidence type="ECO:0000259" key="4">
    <source>
        <dbReference type="PROSITE" id="PS50112"/>
    </source>
</evidence>
<dbReference type="PANTHER" id="PTHR45138">
    <property type="entry name" value="REGULATORY COMPONENTS OF SENSORY TRANSDUCTION SYSTEM"/>
    <property type="match status" value="1"/>
</dbReference>
<dbReference type="AlphaFoldDB" id="A0A177NGT2"/>
<dbReference type="OrthoDB" id="9803824at2"/>
<evidence type="ECO:0000313" key="8">
    <source>
        <dbReference type="Proteomes" id="UP000077628"/>
    </source>
</evidence>
<dbReference type="PROSITE" id="PS50113">
    <property type="entry name" value="PAC"/>
    <property type="match status" value="1"/>
</dbReference>
<dbReference type="EC" id="2.7.7.65" evidence="2"/>
<dbReference type="InterPro" id="IPR050469">
    <property type="entry name" value="Diguanylate_Cyclase"/>
</dbReference>
<dbReference type="Pfam" id="PF00990">
    <property type="entry name" value="GGDEF"/>
    <property type="match status" value="1"/>
</dbReference>
<dbReference type="NCBIfam" id="TIGR00229">
    <property type="entry name" value="sensory_box"/>
    <property type="match status" value="1"/>
</dbReference>
<dbReference type="STRING" id="702114.A1355_00380"/>
<evidence type="ECO:0000256" key="2">
    <source>
        <dbReference type="ARBA" id="ARBA00012528"/>
    </source>
</evidence>
<feature type="domain" description="GGDEF" evidence="6">
    <location>
        <begin position="242"/>
        <end position="375"/>
    </location>
</feature>
<name>A0A177NGT2_9GAMM</name>
<dbReference type="Pfam" id="PF08447">
    <property type="entry name" value="PAS_3"/>
    <property type="match status" value="1"/>
</dbReference>
<proteinExistence type="predicted"/>
<dbReference type="PANTHER" id="PTHR45138:SF9">
    <property type="entry name" value="DIGUANYLATE CYCLASE DGCM-RELATED"/>
    <property type="match status" value="1"/>
</dbReference>
<dbReference type="FunFam" id="3.30.70.270:FF:000001">
    <property type="entry name" value="Diguanylate cyclase domain protein"/>
    <property type="match status" value="1"/>
</dbReference>
<dbReference type="PROSITE" id="PS50112">
    <property type="entry name" value="PAS"/>
    <property type="match status" value="1"/>
</dbReference>
<dbReference type="InterPro" id="IPR043128">
    <property type="entry name" value="Rev_trsase/Diguanyl_cyclase"/>
</dbReference>
<evidence type="ECO:0000256" key="1">
    <source>
        <dbReference type="ARBA" id="ARBA00001946"/>
    </source>
</evidence>
<organism evidence="7 8">
    <name type="scientific">Methylomonas koyamae</name>
    <dbReference type="NCBI Taxonomy" id="702114"/>
    <lineage>
        <taxon>Bacteria</taxon>
        <taxon>Pseudomonadati</taxon>
        <taxon>Pseudomonadota</taxon>
        <taxon>Gammaproteobacteria</taxon>
        <taxon>Methylococcales</taxon>
        <taxon>Methylococcaceae</taxon>
        <taxon>Methylomonas</taxon>
    </lineage>
</organism>
<dbReference type="GO" id="GO:0043709">
    <property type="term" value="P:cell adhesion involved in single-species biofilm formation"/>
    <property type="evidence" value="ECO:0007669"/>
    <property type="project" value="TreeGrafter"/>
</dbReference>
<protein>
    <recommendedName>
        <fullName evidence="2">diguanylate cyclase</fullName>
        <ecNumber evidence="2">2.7.7.65</ecNumber>
    </recommendedName>
</protein>
<dbReference type="InterPro" id="IPR013655">
    <property type="entry name" value="PAS_fold_3"/>
</dbReference>
<dbReference type="SUPFAM" id="SSF55785">
    <property type="entry name" value="PYP-like sensor domain (PAS domain)"/>
    <property type="match status" value="1"/>
</dbReference>
<dbReference type="InterPro" id="IPR000160">
    <property type="entry name" value="GGDEF_dom"/>
</dbReference>
<sequence length="382" mass="42361">MTDPNANPSLPALQAEIARLNKVVQVLMDRVEHSGDLGNSYFDQVQATVMLEDLVRRRTQELEAALAENRAINRALSEAEQKFHCVLDQSLVGISMTIDQRFHYANPKFAEILGYSVEEILKLGPADITPAEDLPQVLDVIRRALNGEFQQLTFTTRAVRKDGRIINVEMSGKAPLDIGGRPALIAVWADITERLGAEREIEALQTRLRDQALHDALTGLYNRLFLAENLDRTIALAARHGYPVSAVIADLDFFKSVNDRYGHPGGDAALKHLADLMRQHARSSDIICRYGGEEFLLLMPDTPVEVARERAEYLRQCLAEQRVAWKSTPIALTASFGVASYPEDAQSGGELIEAADSALYSSKANGRNRVTRFGQSWEPAPI</sequence>
<feature type="domain" description="PAS" evidence="4">
    <location>
        <begin position="104"/>
        <end position="148"/>
    </location>
</feature>
<gene>
    <name evidence="7" type="ORF">A1355_00380</name>
</gene>
<evidence type="ECO:0000259" key="6">
    <source>
        <dbReference type="PROSITE" id="PS50887"/>
    </source>
</evidence>
<dbReference type="SUPFAM" id="SSF55073">
    <property type="entry name" value="Nucleotide cyclase"/>
    <property type="match status" value="1"/>
</dbReference>
<dbReference type="Gene3D" id="3.30.70.270">
    <property type="match status" value="1"/>
</dbReference>
<reference evidence="8" key="1">
    <citation type="submission" date="2016-03" db="EMBL/GenBank/DDBJ databases">
        <authorList>
            <person name="Heylen K."/>
            <person name="De Vos P."/>
            <person name="Vekeman B."/>
        </authorList>
    </citation>
    <scope>NUCLEOTIDE SEQUENCE [LARGE SCALE GENOMIC DNA]</scope>
    <source>
        <strain evidence="8">R-45383</strain>
    </source>
</reference>
<dbReference type="InterPro" id="IPR035965">
    <property type="entry name" value="PAS-like_dom_sf"/>
</dbReference>
<dbReference type="NCBIfam" id="TIGR00254">
    <property type="entry name" value="GGDEF"/>
    <property type="match status" value="1"/>
</dbReference>
<keyword evidence="8" id="KW-1185">Reference proteome</keyword>
<evidence type="ECO:0000313" key="7">
    <source>
        <dbReference type="EMBL" id="OAI17105.1"/>
    </source>
</evidence>
<dbReference type="GO" id="GO:0005886">
    <property type="term" value="C:plasma membrane"/>
    <property type="evidence" value="ECO:0007669"/>
    <property type="project" value="TreeGrafter"/>
</dbReference>
<dbReference type="RefSeq" id="WP_064029846.1">
    <property type="nucleotide sequence ID" value="NZ_LUUK01000180.1"/>
</dbReference>
<dbReference type="InterPro" id="IPR000700">
    <property type="entry name" value="PAS-assoc_C"/>
</dbReference>
<dbReference type="GO" id="GO:1902201">
    <property type="term" value="P:negative regulation of bacterial-type flagellum-dependent cell motility"/>
    <property type="evidence" value="ECO:0007669"/>
    <property type="project" value="TreeGrafter"/>
</dbReference>
<dbReference type="InterPro" id="IPR000014">
    <property type="entry name" value="PAS"/>
</dbReference>
<dbReference type="SMART" id="SM00091">
    <property type="entry name" value="PAS"/>
    <property type="match status" value="1"/>
</dbReference>
<dbReference type="PROSITE" id="PS50887">
    <property type="entry name" value="GGDEF"/>
    <property type="match status" value="1"/>
</dbReference>
<accession>A0A177NGT2</accession>
<dbReference type="CDD" id="cd00130">
    <property type="entry name" value="PAS"/>
    <property type="match status" value="1"/>
</dbReference>
<dbReference type="Proteomes" id="UP000077628">
    <property type="component" value="Unassembled WGS sequence"/>
</dbReference>
<dbReference type="EMBL" id="LUUK01000180">
    <property type="protein sequence ID" value="OAI17105.1"/>
    <property type="molecule type" value="Genomic_DNA"/>
</dbReference>
<evidence type="ECO:0000259" key="5">
    <source>
        <dbReference type="PROSITE" id="PS50113"/>
    </source>
</evidence>
<comment type="cofactor">
    <cofactor evidence="1">
        <name>Mg(2+)</name>
        <dbReference type="ChEBI" id="CHEBI:18420"/>
    </cofactor>
</comment>
<comment type="caution">
    <text evidence="7">The sequence shown here is derived from an EMBL/GenBank/DDBJ whole genome shotgun (WGS) entry which is preliminary data.</text>
</comment>
<dbReference type="InterPro" id="IPR029787">
    <property type="entry name" value="Nucleotide_cyclase"/>
</dbReference>
<evidence type="ECO:0000256" key="3">
    <source>
        <dbReference type="ARBA" id="ARBA00034247"/>
    </source>
</evidence>
<feature type="domain" description="PAC" evidence="5">
    <location>
        <begin position="152"/>
        <end position="203"/>
    </location>
</feature>
<comment type="catalytic activity">
    <reaction evidence="3">
        <text>2 GTP = 3',3'-c-di-GMP + 2 diphosphate</text>
        <dbReference type="Rhea" id="RHEA:24898"/>
        <dbReference type="ChEBI" id="CHEBI:33019"/>
        <dbReference type="ChEBI" id="CHEBI:37565"/>
        <dbReference type="ChEBI" id="CHEBI:58805"/>
        <dbReference type="EC" id="2.7.7.65"/>
    </reaction>
</comment>
<dbReference type="Gene3D" id="3.30.450.20">
    <property type="entry name" value="PAS domain"/>
    <property type="match status" value="1"/>
</dbReference>
<dbReference type="CDD" id="cd01949">
    <property type="entry name" value="GGDEF"/>
    <property type="match status" value="1"/>
</dbReference>
<dbReference type="GO" id="GO:0052621">
    <property type="term" value="F:diguanylate cyclase activity"/>
    <property type="evidence" value="ECO:0007669"/>
    <property type="project" value="UniProtKB-EC"/>
</dbReference>
<dbReference type="SMART" id="SM00267">
    <property type="entry name" value="GGDEF"/>
    <property type="match status" value="1"/>
</dbReference>